<gene>
    <name evidence="1" type="ORF">MANAM107_08770</name>
</gene>
<name>A0ABN6K395_9ACTO</name>
<keyword evidence="2" id="KW-1185">Reference proteome</keyword>
<evidence type="ECO:0008006" key="3">
    <source>
        <dbReference type="Google" id="ProtNLM"/>
    </source>
</evidence>
<accession>A0ABN6K395</accession>
<dbReference type="Proteomes" id="UP000824496">
    <property type="component" value="Chromosome"/>
</dbReference>
<reference evidence="1 2" key="1">
    <citation type="submission" date="2021-08" db="EMBL/GenBank/DDBJ databases">
        <title>Whole genome sequence of novel Actinomyces species strain MAS-1.</title>
        <authorList>
            <person name="Saito M."/>
            <person name="Kuwahara N."/>
            <person name="Takizawa T."/>
            <person name="Gotouda H."/>
            <person name="Ochiai T."/>
        </authorList>
    </citation>
    <scope>NUCLEOTIDE SEQUENCE [LARGE SCALE GENOMIC DNA]</scope>
    <source>
        <strain evidence="1 2">MAS-1</strain>
    </source>
</reference>
<protein>
    <recommendedName>
        <fullName evidence="3">Secreted protein</fullName>
    </recommendedName>
</protein>
<evidence type="ECO:0000313" key="1">
    <source>
        <dbReference type="EMBL" id="BDA64043.1"/>
    </source>
</evidence>
<evidence type="ECO:0000313" key="2">
    <source>
        <dbReference type="Proteomes" id="UP000824496"/>
    </source>
</evidence>
<organism evidence="1 2">
    <name type="scientific">Actinomyces capricornis</name>
    <dbReference type="NCBI Taxonomy" id="2755559"/>
    <lineage>
        <taxon>Bacteria</taxon>
        <taxon>Bacillati</taxon>
        <taxon>Actinomycetota</taxon>
        <taxon>Actinomycetes</taxon>
        <taxon>Actinomycetales</taxon>
        <taxon>Actinomycetaceae</taxon>
        <taxon>Actinomyces</taxon>
    </lineage>
</organism>
<proteinExistence type="predicted"/>
<dbReference type="EMBL" id="AP025017">
    <property type="protein sequence ID" value="BDA64043.1"/>
    <property type="molecule type" value="Genomic_DNA"/>
</dbReference>
<sequence>MLQALRVRAVLAIAITARVERVARAMVVIRVMEDSSRQGCDLAVTIPCAGRACHAMGLPDGGPRFWVRPAAGRRLARWGGSASHGRDGVRYAMSVTWETRSEPQG</sequence>